<feature type="compositionally biased region" description="Low complexity" evidence="1">
    <location>
        <begin position="725"/>
        <end position="736"/>
    </location>
</feature>
<protein>
    <submittedName>
        <fullName evidence="3">Transcriptional regulator Medusa</fullName>
    </submittedName>
</protein>
<dbReference type="eggNOG" id="ENOG502QTDM">
    <property type="taxonomic scope" value="Eukaryota"/>
</dbReference>
<dbReference type="InParanoid" id="K1WTR8"/>
<organism evidence="3 4">
    <name type="scientific">Marssonina brunnea f. sp. multigermtubi (strain MB_m1)</name>
    <name type="common">Marssonina leaf spot fungus</name>
    <dbReference type="NCBI Taxonomy" id="1072389"/>
    <lineage>
        <taxon>Eukaryota</taxon>
        <taxon>Fungi</taxon>
        <taxon>Dikarya</taxon>
        <taxon>Ascomycota</taxon>
        <taxon>Pezizomycotina</taxon>
        <taxon>Leotiomycetes</taxon>
        <taxon>Helotiales</taxon>
        <taxon>Drepanopezizaceae</taxon>
        <taxon>Drepanopeziza</taxon>
    </lineage>
</organism>
<sequence length="994" mass="107621">MHTTYTTTTCYYYHSAAAAAAAAADLPVQHSPITLFSSFSFPRRNSQLARRPLVDLTVEREITPRSGSLPVGRESDIPHGDALFGDGQPLYTLGLLGTCHCHRDKSAWPISSTFHGRRRQDRIPPITHPTCVRSAPVIIDDSYASPETAAFHEEGYEGALVARVSSPRDLLPMSAYGKAQPPQLHGYDAGRGYSDNTFPYTAPSYGSQPPAPAPTAAPLYQHAPQLTPVAYPPNQVRTPYDEQTGPYLNVGVSTPEITSYSPRRGTRDTKFSVYISSLYELMSEDSTPHFFLMFGNVKCQAALQKLTQQGAVCSYSVTTEVPSYSATGWTSSAAVPISMWMESGDGDLIGKLEVGDFTFVDGLSATSGSQENSRKRKLSIDSTGLMRSSSKRVSNHQLRPKEEYGTYGYAQSETPPSYSPYLQSSSNYNHLVPPYHRSTGSYQGPPPQQQHQQQQQQPRHLAYGYQSSTTASPPTIKEQSPQASSWYPSGPTAPRSQGAQSHLGPSRPALSLLPTSQTTPTLIRTSTIQQTPSPATTPHGGAHFSSYGGLMYPHKAKLEIHGNLDDMTTGWSDDEWESRRRLVHFRQAQSGSTITVTFTPVTPEDRPQSTPTSGTISCIYWEEKNECFVTSVDTICLLEKLLNSQFSVEEKNRIRRNLEGFHPMTVSKGKADSEEFFKVIMAFPAPKPRNIEKDVKVFHWKDLLLTFAQSASPASILPPALTPVSSSTGYGTEGSSTGYGGISPRSMANSTTSTYTSNLPARVVSPHEHKSLMLHGGPPDLRVGISPHGPEASSGWPGGPPHQLPAHSSYAPLGHQPPPRDAWGMYLENSPATAASQPGSGFGGRRSDGAASVVESGVESVVVAAAAAAAAAAVAATTPTTTTFTWSADAAYVRDSCRLEIGDEGRGLAWPGLGWPEPDPGRRSSPHMRYASTHLASTRLTWTRLASTHRPVHPSIYPSIDPSIDPSIHPSTHPLIHPSHLTLSLLSDLPHIIT</sequence>
<dbReference type="PANTHER" id="PTHR39463">
    <property type="entry name" value="MEDUSA"/>
    <property type="match status" value="1"/>
</dbReference>
<accession>K1WTR8</accession>
<evidence type="ECO:0000256" key="1">
    <source>
        <dbReference type="SAM" id="MobiDB-lite"/>
    </source>
</evidence>
<feature type="compositionally biased region" description="Polar residues" evidence="1">
    <location>
        <begin position="465"/>
        <end position="487"/>
    </location>
</feature>
<feature type="region of interest" description="Disordered" evidence="1">
    <location>
        <begin position="725"/>
        <end position="754"/>
    </location>
</feature>
<dbReference type="KEGG" id="mbe:MBM_00148"/>
<dbReference type="OrthoDB" id="1751210at2759"/>
<dbReference type="Pfam" id="PF23305">
    <property type="entry name" value="DUF7082"/>
    <property type="match status" value="1"/>
</dbReference>
<dbReference type="PANTHER" id="PTHR39463:SF1">
    <property type="entry name" value="MEDUSA"/>
    <property type="match status" value="1"/>
</dbReference>
<proteinExistence type="predicted"/>
<evidence type="ECO:0000313" key="4">
    <source>
        <dbReference type="Proteomes" id="UP000006753"/>
    </source>
</evidence>
<dbReference type="InterPro" id="IPR055509">
    <property type="entry name" value="DUF7082"/>
</dbReference>
<keyword evidence="4" id="KW-1185">Reference proteome</keyword>
<reference evidence="3 4" key="1">
    <citation type="journal article" date="2012" name="BMC Genomics">
        <title>Sequencing the genome of Marssonina brunnea reveals fungus-poplar co-evolution.</title>
        <authorList>
            <person name="Zhu S."/>
            <person name="Cao Y.-Z."/>
            <person name="Jiang C."/>
            <person name="Tan B.-Y."/>
            <person name="Wang Z."/>
            <person name="Feng S."/>
            <person name="Zhang L."/>
            <person name="Su X.-H."/>
            <person name="Brejova B."/>
            <person name="Vinar T."/>
            <person name="Xu M."/>
            <person name="Wang M.-X."/>
            <person name="Zhang S.-G."/>
            <person name="Huang M.-R."/>
            <person name="Wu R."/>
            <person name="Zhou Y."/>
        </authorList>
    </citation>
    <scope>NUCLEOTIDE SEQUENCE [LARGE SCALE GENOMIC DNA]</scope>
    <source>
        <strain evidence="3 4">MB_m1</strain>
    </source>
</reference>
<feature type="compositionally biased region" description="Low complexity" evidence="1">
    <location>
        <begin position="449"/>
        <end position="458"/>
    </location>
</feature>
<feature type="domain" description="DUF7082" evidence="2">
    <location>
        <begin position="555"/>
        <end position="704"/>
    </location>
</feature>
<feature type="region of interest" description="Disordered" evidence="1">
    <location>
        <begin position="363"/>
        <end position="517"/>
    </location>
</feature>
<dbReference type="AlphaFoldDB" id="K1WTR8"/>
<feature type="region of interest" description="Disordered" evidence="1">
    <location>
        <begin position="777"/>
        <end position="826"/>
    </location>
</feature>
<dbReference type="EMBL" id="JH921428">
    <property type="protein sequence ID" value="EKD21035.1"/>
    <property type="molecule type" value="Genomic_DNA"/>
</dbReference>
<name>K1WTR8_MARBU</name>
<dbReference type="GO" id="GO:0005634">
    <property type="term" value="C:nucleus"/>
    <property type="evidence" value="ECO:0007669"/>
    <property type="project" value="TreeGrafter"/>
</dbReference>
<dbReference type="Proteomes" id="UP000006753">
    <property type="component" value="Unassembled WGS sequence"/>
</dbReference>
<evidence type="ECO:0000259" key="2">
    <source>
        <dbReference type="Pfam" id="PF23305"/>
    </source>
</evidence>
<dbReference type="OMA" id="PPNSICI"/>
<feature type="compositionally biased region" description="Low complexity" evidence="1">
    <location>
        <begin position="415"/>
        <end position="428"/>
    </location>
</feature>
<gene>
    <name evidence="3" type="ORF">MBM_00148</name>
</gene>
<dbReference type="HOGENOM" id="CLU_300912_0_0_1"/>
<evidence type="ECO:0000313" key="3">
    <source>
        <dbReference type="EMBL" id="EKD21035.1"/>
    </source>
</evidence>